<dbReference type="Proteomes" id="UP000215413">
    <property type="component" value="Unassembled WGS sequence"/>
</dbReference>
<reference evidence="3" key="1">
    <citation type="submission" date="2017-04" db="EMBL/GenBank/DDBJ databases">
        <title>Finegoldia magna isolated from orthopedic joint implant-associated infections.</title>
        <authorList>
            <person name="Bjorklund S."/>
            <person name="Bruggemann H."/>
            <person name="Jensen A."/>
            <person name="Hellmark B."/>
            <person name="Soderquist B."/>
        </authorList>
    </citation>
    <scope>NUCLEOTIDE SEQUENCE [LARGE SCALE GENOMIC DNA]</scope>
    <source>
        <strain evidence="3">CCUG 54800</strain>
    </source>
</reference>
<comment type="caution">
    <text evidence="2">The sequence shown here is derived from an EMBL/GenBank/DDBJ whole genome shotgun (WGS) entry which is preliminary data.</text>
</comment>
<feature type="transmembrane region" description="Helical" evidence="1">
    <location>
        <begin position="40"/>
        <end position="62"/>
    </location>
</feature>
<accession>A0A233V2V4</accession>
<evidence type="ECO:0000313" key="2">
    <source>
        <dbReference type="EMBL" id="OXZ26736.1"/>
    </source>
</evidence>
<evidence type="ECO:0008006" key="4">
    <source>
        <dbReference type="Google" id="ProtNLM"/>
    </source>
</evidence>
<keyword evidence="1" id="KW-0812">Transmembrane</keyword>
<keyword evidence="1" id="KW-0472">Membrane</keyword>
<feature type="transmembrane region" description="Helical" evidence="1">
    <location>
        <begin position="74"/>
        <end position="92"/>
    </location>
</feature>
<evidence type="ECO:0000313" key="3">
    <source>
        <dbReference type="Proteomes" id="UP000215413"/>
    </source>
</evidence>
<sequence length="133" mass="14336">MKKILKILQLVAAIILALIPKVIAKPCKVMPGKMPMKCFHMSNAVFVVAVSIVILLVIAYIIKDEKIEWGINTAVPILAIDSFLLAKVVIGGCKHAGAACQMKTIPAVSICSIILAIISIAYLVVLKKSIDER</sequence>
<organism evidence="2 3">
    <name type="scientific">Finegoldia magna</name>
    <name type="common">Peptostreptococcus magnus</name>
    <dbReference type="NCBI Taxonomy" id="1260"/>
    <lineage>
        <taxon>Bacteria</taxon>
        <taxon>Bacillati</taxon>
        <taxon>Bacillota</taxon>
        <taxon>Tissierellia</taxon>
        <taxon>Tissierellales</taxon>
        <taxon>Peptoniphilaceae</taxon>
        <taxon>Finegoldia</taxon>
    </lineage>
</organism>
<dbReference type="InterPro" id="IPR025531">
    <property type="entry name" value="DUF4418"/>
</dbReference>
<evidence type="ECO:0000256" key="1">
    <source>
        <dbReference type="SAM" id="Phobius"/>
    </source>
</evidence>
<dbReference type="RefSeq" id="WP_094206202.1">
    <property type="nucleotide sequence ID" value="NZ_JAWEAL010000048.1"/>
</dbReference>
<dbReference type="EMBL" id="NDYC01000036">
    <property type="protein sequence ID" value="OXZ26736.1"/>
    <property type="molecule type" value="Genomic_DNA"/>
</dbReference>
<dbReference type="AlphaFoldDB" id="A0A233V2V4"/>
<protein>
    <recommendedName>
        <fullName evidence="4">DUF4418 family protein</fullName>
    </recommendedName>
</protein>
<name>A0A233V2V4_FINMA</name>
<proteinExistence type="predicted"/>
<dbReference type="Pfam" id="PF14387">
    <property type="entry name" value="DUF4418"/>
    <property type="match status" value="1"/>
</dbReference>
<gene>
    <name evidence="2" type="ORF">B9N49_07585</name>
</gene>
<feature type="transmembrane region" description="Helical" evidence="1">
    <location>
        <begin position="104"/>
        <end position="125"/>
    </location>
</feature>
<keyword evidence="1" id="KW-1133">Transmembrane helix</keyword>